<keyword evidence="5" id="KW-1185">Reference proteome</keyword>
<dbReference type="GO" id="GO:0042597">
    <property type="term" value="C:periplasmic space"/>
    <property type="evidence" value="ECO:0007669"/>
    <property type="project" value="InterPro"/>
</dbReference>
<evidence type="ECO:0008006" key="6">
    <source>
        <dbReference type="Google" id="ProtNLM"/>
    </source>
</evidence>
<organism evidence="4 5">
    <name type="scientific">Woeseia oceani</name>
    <dbReference type="NCBI Taxonomy" id="1548547"/>
    <lineage>
        <taxon>Bacteria</taxon>
        <taxon>Pseudomonadati</taxon>
        <taxon>Pseudomonadota</taxon>
        <taxon>Gammaproteobacteria</taxon>
        <taxon>Woeseiales</taxon>
        <taxon>Woeseiaceae</taxon>
        <taxon>Woeseia</taxon>
    </lineage>
</organism>
<name>A0A193LHI3_9GAMM</name>
<feature type="coiled-coil region" evidence="1">
    <location>
        <begin position="112"/>
        <end position="139"/>
    </location>
</feature>
<dbReference type="Proteomes" id="UP000092695">
    <property type="component" value="Chromosome"/>
</dbReference>
<keyword evidence="3" id="KW-0732">Signal</keyword>
<dbReference type="Pfam" id="PF07813">
    <property type="entry name" value="LTXXQ"/>
    <property type="match status" value="1"/>
</dbReference>
<proteinExistence type="predicted"/>
<keyword evidence="1" id="KW-0175">Coiled coil</keyword>
<dbReference type="AlphaFoldDB" id="A0A193LHI3"/>
<dbReference type="STRING" id="1548547.BA177_12115"/>
<dbReference type="EMBL" id="CP016268">
    <property type="protein sequence ID" value="ANO51844.1"/>
    <property type="molecule type" value="Genomic_DNA"/>
</dbReference>
<gene>
    <name evidence="4" type="ORF">BA177_12115</name>
</gene>
<feature type="chain" id="PRO_5008260223" description="Zinc resistance-associated protein" evidence="3">
    <location>
        <begin position="25"/>
        <end position="179"/>
    </location>
</feature>
<sequence>MKRQLTTLMAATAFAVLANGPVMAQTDDTPTTRHAEGEHHGGDRSKMHRGKKGDRFGNPRHMVKRLQRELDLTDLQKQAIDNSLLAAKPEADALRDASRANHKAMRELSPDAADYDVQLQALADERGQLEADRAKLHGRIRAEIDAQLTDEQRQRLAEIKSERKERAGKRRADRSSTKS</sequence>
<feature type="region of interest" description="Disordered" evidence="2">
    <location>
        <begin position="23"/>
        <end position="60"/>
    </location>
</feature>
<evidence type="ECO:0000313" key="4">
    <source>
        <dbReference type="EMBL" id="ANO51844.1"/>
    </source>
</evidence>
<evidence type="ECO:0000256" key="2">
    <source>
        <dbReference type="SAM" id="MobiDB-lite"/>
    </source>
</evidence>
<feature type="compositionally biased region" description="Basic and acidic residues" evidence="2">
    <location>
        <begin position="151"/>
        <end position="165"/>
    </location>
</feature>
<accession>A0A193LHI3</accession>
<evidence type="ECO:0000256" key="1">
    <source>
        <dbReference type="SAM" id="Coils"/>
    </source>
</evidence>
<dbReference type="InterPro" id="IPR012899">
    <property type="entry name" value="LTXXQ"/>
</dbReference>
<protein>
    <recommendedName>
        <fullName evidence="6">Zinc resistance-associated protein</fullName>
    </recommendedName>
</protein>
<dbReference type="KEGG" id="woc:BA177_12115"/>
<feature type="signal peptide" evidence="3">
    <location>
        <begin position="1"/>
        <end position="24"/>
    </location>
</feature>
<reference evidence="4 5" key="1">
    <citation type="submission" date="2016-06" db="EMBL/GenBank/DDBJ databases">
        <title>Complete genome sequence of a deep-branching marine Gamma Proteobacterium Woeseia oceani type strain XK5.</title>
        <authorList>
            <person name="Mu D."/>
            <person name="Du Z."/>
        </authorList>
    </citation>
    <scope>NUCLEOTIDE SEQUENCE [LARGE SCALE GENOMIC DNA]</scope>
    <source>
        <strain evidence="4 5">XK5</strain>
    </source>
</reference>
<feature type="region of interest" description="Disordered" evidence="2">
    <location>
        <begin position="151"/>
        <end position="179"/>
    </location>
</feature>
<dbReference type="Gene3D" id="1.20.120.1490">
    <property type="match status" value="1"/>
</dbReference>
<evidence type="ECO:0000256" key="3">
    <source>
        <dbReference type="SAM" id="SignalP"/>
    </source>
</evidence>
<dbReference type="RefSeq" id="WP_068616549.1">
    <property type="nucleotide sequence ID" value="NZ_CP016268.1"/>
</dbReference>
<feature type="compositionally biased region" description="Basic and acidic residues" evidence="2">
    <location>
        <begin position="30"/>
        <end position="45"/>
    </location>
</feature>
<evidence type="ECO:0000313" key="5">
    <source>
        <dbReference type="Proteomes" id="UP000092695"/>
    </source>
</evidence>